<keyword evidence="5" id="KW-0597">Phosphoprotein</keyword>
<dbReference type="GO" id="GO:0005886">
    <property type="term" value="C:plasma membrane"/>
    <property type="evidence" value="ECO:0007669"/>
    <property type="project" value="UniProtKB-SubCell"/>
</dbReference>
<evidence type="ECO:0000256" key="9">
    <source>
        <dbReference type="ARBA" id="ARBA00022840"/>
    </source>
</evidence>
<feature type="transmembrane region" description="Helical" evidence="10">
    <location>
        <begin position="154"/>
        <end position="173"/>
    </location>
</feature>
<dbReference type="PRINTS" id="PR00344">
    <property type="entry name" value="BCTRLSENSOR"/>
</dbReference>
<evidence type="ECO:0000256" key="7">
    <source>
        <dbReference type="ARBA" id="ARBA00022741"/>
    </source>
</evidence>
<keyword evidence="10" id="KW-1133">Transmembrane helix</keyword>
<dbReference type="RefSeq" id="WP_110131658.1">
    <property type="nucleotide sequence ID" value="NZ_QHJQ01000009.1"/>
</dbReference>
<evidence type="ECO:0000256" key="4">
    <source>
        <dbReference type="ARBA" id="ARBA00022475"/>
    </source>
</evidence>
<dbReference type="SUPFAM" id="SSF47384">
    <property type="entry name" value="Homodimeric domain of signal transducing histidine kinase"/>
    <property type="match status" value="1"/>
</dbReference>
<evidence type="ECO:0000256" key="8">
    <source>
        <dbReference type="ARBA" id="ARBA00022777"/>
    </source>
</evidence>
<dbReference type="GO" id="GO:0000155">
    <property type="term" value="F:phosphorelay sensor kinase activity"/>
    <property type="evidence" value="ECO:0007669"/>
    <property type="project" value="InterPro"/>
</dbReference>
<dbReference type="Gene3D" id="1.10.287.130">
    <property type="match status" value="1"/>
</dbReference>
<dbReference type="InterPro" id="IPR050980">
    <property type="entry name" value="2C_sensor_his_kinase"/>
</dbReference>
<dbReference type="GO" id="GO:0005524">
    <property type="term" value="F:ATP binding"/>
    <property type="evidence" value="ECO:0007669"/>
    <property type="project" value="UniProtKB-KW"/>
</dbReference>
<evidence type="ECO:0000256" key="6">
    <source>
        <dbReference type="ARBA" id="ARBA00022679"/>
    </source>
</evidence>
<dbReference type="EMBL" id="QHJQ01000009">
    <property type="protein sequence ID" value="PXA03370.1"/>
    <property type="molecule type" value="Genomic_DNA"/>
</dbReference>
<dbReference type="SMART" id="SM00387">
    <property type="entry name" value="HATPase_c"/>
    <property type="match status" value="1"/>
</dbReference>
<dbReference type="InterPro" id="IPR004358">
    <property type="entry name" value="Sig_transdc_His_kin-like_C"/>
</dbReference>
<dbReference type="SMART" id="SM00388">
    <property type="entry name" value="HisKA"/>
    <property type="match status" value="1"/>
</dbReference>
<evidence type="ECO:0000256" key="1">
    <source>
        <dbReference type="ARBA" id="ARBA00000085"/>
    </source>
</evidence>
<dbReference type="PROSITE" id="PS50109">
    <property type="entry name" value="HIS_KIN"/>
    <property type="match status" value="1"/>
</dbReference>
<dbReference type="InterPro" id="IPR003661">
    <property type="entry name" value="HisK_dim/P_dom"/>
</dbReference>
<evidence type="ECO:0000256" key="10">
    <source>
        <dbReference type="SAM" id="Phobius"/>
    </source>
</evidence>
<reference evidence="12 13" key="1">
    <citation type="submission" date="2018-05" db="EMBL/GenBank/DDBJ databases">
        <title>Coraliomargarita sinensis sp. nov., isolated from a marine solar saltern.</title>
        <authorList>
            <person name="Zhou L.Y."/>
        </authorList>
    </citation>
    <scope>NUCLEOTIDE SEQUENCE [LARGE SCALE GENOMIC DNA]</scope>
    <source>
        <strain evidence="12 13">WN38</strain>
    </source>
</reference>
<evidence type="ECO:0000256" key="3">
    <source>
        <dbReference type="ARBA" id="ARBA00012438"/>
    </source>
</evidence>
<feature type="domain" description="Histidine kinase" evidence="11">
    <location>
        <begin position="247"/>
        <end position="452"/>
    </location>
</feature>
<dbReference type="Gene3D" id="3.30.565.10">
    <property type="entry name" value="Histidine kinase-like ATPase, C-terminal domain"/>
    <property type="match status" value="1"/>
</dbReference>
<protein>
    <recommendedName>
        <fullName evidence="3">histidine kinase</fullName>
        <ecNumber evidence="3">2.7.13.3</ecNumber>
    </recommendedName>
</protein>
<dbReference type="Pfam" id="PF00512">
    <property type="entry name" value="HisKA"/>
    <property type="match status" value="1"/>
</dbReference>
<dbReference type="OrthoDB" id="9815750at2"/>
<keyword evidence="4" id="KW-1003">Cell membrane</keyword>
<sequence length="459" mass="50408">MLRLLNKFSGSLYRGLTLPFSLFVLLASLALAGYISYWSQRDALRQLEQMAKTNAKFVEELQLPKSSALAEKLSTVLGVWVGFYDTESANPKFANAAWSAGFRDALNEALAENKATFQFAEKEIAIAPFEREPMQIVLIRETRSILATGLGNTVLIPTLILTLACGGLAYYLAHRIVKPLSSLTNWLPHLKQDEGPAPGLPESVSGRSDEIGELARSLEATHQRLREEQSRRRQSERMAALGRIATSLAHEIRNPASSIGLHADLLARQPSLSDSESVELIRTEVDRITDLVNQWLFVVRPAPPQSSRHNFVTLVARTSKSLRATMDHANATLRIAEPTDPLPVNCDHARIEQVVRNLLVNAVQAMPEGGDIRVDFERTDKHAVLVIHDSGPGFSKDALEHFGEPFFSEREGGMGIGLTLAREVVEAHDGKIDASNDPDGGACVHVQLPLAKPTKEDPA</sequence>
<proteinExistence type="predicted"/>
<dbReference type="InterPro" id="IPR005467">
    <property type="entry name" value="His_kinase_dom"/>
</dbReference>
<keyword evidence="10" id="KW-0812">Transmembrane</keyword>
<keyword evidence="9" id="KW-0067">ATP-binding</keyword>
<dbReference type="InterPro" id="IPR003594">
    <property type="entry name" value="HATPase_dom"/>
</dbReference>
<evidence type="ECO:0000256" key="2">
    <source>
        <dbReference type="ARBA" id="ARBA00004651"/>
    </source>
</evidence>
<accession>A0A317ZDZ9</accession>
<dbReference type="InterPro" id="IPR036097">
    <property type="entry name" value="HisK_dim/P_sf"/>
</dbReference>
<dbReference type="AlphaFoldDB" id="A0A317ZDZ9"/>
<dbReference type="PANTHER" id="PTHR44936">
    <property type="entry name" value="SENSOR PROTEIN CREC"/>
    <property type="match status" value="1"/>
</dbReference>
<keyword evidence="10" id="KW-0472">Membrane</keyword>
<keyword evidence="13" id="KW-1185">Reference proteome</keyword>
<dbReference type="InterPro" id="IPR036890">
    <property type="entry name" value="HATPase_C_sf"/>
</dbReference>
<evidence type="ECO:0000313" key="13">
    <source>
        <dbReference type="Proteomes" id="UP000247099"/>
    </source>
</evidence>
<keyword evidence="6" id="KW-0808">Transferase</keyword>
<name>A0A317ZDZ9_9BACT</name>
<evidence type="ECO:0000259" key="11">
    <source>
        <dbReference type="PROSITE" id="PS50109"/>
    </source>
</evidence>
<comment type="catalytic activity">
    <reaction evidence="1">
        <text>ATP + protein L-histidine = ADP + protein N-phospho-L-histidine.</text>
        <dbReference type="EC" id="2.7.13.3"/>
    </reaction>
</comment>
<evidence type="ECO:0000313" key="12">
    <source>
        <dbReference type="EMBL" id="PXA03370.1"/>
    </source>
</evidence>
<gene>
    <name evidence="12" type="ORF">DDZ13_11785</name>
</gene>
<comment type="subcellular location">
    <subcellularLocation>
        <location evidence="2">Cell membrane</location>
        <topology evidence="2">Multi-pass membrane protein</topology>
    </subcellularLocation>
</comment>
<dbReference type="EC" id="2.7.13.3" evidence="3"/>
<dbReference type="InParanoid" id="A0A317ZDZ9"/>
<organism evidence="12 13">
    <name type="scientific">Coraliomargarita sinensis</name>
    <dbReference type="NCBI Taxonomy" id="2174842"/>
    <lineage>
        <taxon>Bacteria</taxon>
        <taxon>Pseudomonadati</taxon>
        <taxon>Verrucomicrobiota</taxon>
        <taxon>Opitutia</taxon>
        <taxon>Puniceicoccales</taxon>
        <taxon>Coraliomargaritaceae</taxon>
        <taxon>Coraliomargarita</taxon>
    </lineage>
</organism>
<dbReference type="SUPFAM" id="SSF55874">
    <property type="entry name" value="ATPase domain of HSP90 chaperone/DNA topoisomerase II/histidine kinase"/>
    <property type="match status" value="1"/>
</dbReference>
<keyword evidence="7" id="KW-0547">Nucleotide-binding</keyword>
<keyword evidence="8" id="KW-0418">Kinase</keyword>
<dbReference type="PANTHER" id="PTHR44936:SF10">
    <property type="entry name" value="SENSOR PROTEIN RSTB"/>
    <property type="match status" value="1"/>
</dbReference>
<dbReference type="Pfam" id="PF02518">
    <property type="entry name" value="HATPase_c"/>
    <property type="match status" value="1"/>
</dbReference>
<dbReference type="Proteomes" id="UP000247099">
    <property type="component" value="Unassembled WGS sequence"/>
</dbReference>
<dbReference type="CDD" id="cd00082">
    <property type="entry name" value="HisKA"/>
    <property type="match status" value="1"/>
</dbReference>
<dbReference type="Gene3D" id="6.10.340.10">
    <property type="match status" value="1"/>
</dbReference>
<dbReference type="FunCoup" id="A0A317ZDZ9">
    <property type="interactions" value="98"/>
</dbReference>
<comment type="caution">
    <text evidence="12">The sequence shown here is derived from an EMBL/GenBank/DDBJ whole genome shotgun (WGS) entry which is preliminary data.</text>
</comment>
<evidence type="ECO:0000256" key="5">
    <source>
        <dbReference type="ARBA" id="ARBA00022553"/>
    </source>
</evidence>